<dbReference type="Pfam" id="PF04225">
    <property type="entry name" value="LysM_OapA"/>
    <property type="match status" value="1"/>
</dbReference>
<evidence type="ECO:0000313" key="3">
    <source>
        <dbReference type="Proteomes" id="UP001139488"/>
    </source>
</evidence>
<dbReference type="AlphaFoldDB" id="A0A9X1WDG0"/>
<dbReference type="CDD" id="cd00118">
    <property type="entry name" value="LysM"/>
    <property type="match status" value="1"/>
</dbReference>
<dbReference type="InterPro" id="IPR007340">
    <property type="entry name" value="LysM_Opacity-associatedA"/>
</dbReference>
<dbReference type="EMBL" id="JAJNNZ010000015">
    <property type="protein sequence ID" value="MCJ2378289.1"/>
    <property type="molecule type" value="Genomic_DNA"/>
</dbReference>
<dbReference type="GO" id="GO:0042834">
    <property type="term" value="F:peptidoglycan binding"/>
    <property type="evidence" value="ECO:0007669"/>
    <property type="project" value="InterPro"/>
</dbReference>
<dbReference type="Gene3D" id="3.10.450.350">
    <property type="match status" value="1"/>
</dbReference>
<protein>
    <submittedName>
        <fullName evidence="2">Lysine transporter LysM</fullName>
    </submittedName>
</protein>
<reference evidence="2" key="1">
    <citation type="submission" date="2021-11" db="EMBL/GenBank/DDBJ databases">
        <title>Vibrio ZSDE26 sp. nov. and Vibrio ZSDZ34 sp. nov., isolated from coastal seawater in Qingdao.</title>
        <authorList>
            <person name="Zhang P."/>
        </authorList>
    </citation>
    <scope>NUCLEOTIDE SEQUENCE</scope>
    <source>
        <strain evidence="2">ZSDZ34</strain>
    </source>
</reference>
<name>A0A9X1WDG0_9VIBR</name>
<dbReference type="PROSITE" id="PS51782">
    <property type="entry name" value="LYSM"/>
    <property type="match status" value="1"/>
</dbReference>
<keyword evidence="3" id="KW-1185">Reference proteome</keyword>
<gene>
    <name evidence="2" type="ORF">LNL84_15835</name>
</gene>
<organism evidence="2 3">
    <name type="scientific">Vibrio gelatinilyticus</name>
    <dbReference type="NCBI Taxonomy" id="2893468"/>
    <lineage>
        <taxon>Bacteria</taxon>
        <taxon>Pseudomonadati</taxon>
        <taxon>Pseudomonadota</taxon>
        <taxon>Gammaproteobacteria</taxon>
        <taxon>Vibrionales</taxon>
        <taxon>Vibrionaceae</taxon>
        <taxon>Vibrio</taxon>
    </lineage>
</organism>
<dbReference type="InterPro" id="IPR018392">
    <property type="entry name" value="LysM"/>
</dbReference>
<dbReference type="RefSeq" id="WP_244358637.1">
    <property type="nucleotide sequence ID" value="NZ_JAJNNZ010000015.1"/>
</dbReference>
<dbReference type="InterPro" id="IPR013731">
    <property type="entry name" value="OapA_N"/>
</dbReference>
<evidence type="ECO:0000313" key="2">
    <source>
        <dbReference type="EMBL" id="MCJ2378289.1"/>
    </source>
</evidence>
<evidence type="ECO:0000259" key="1">
    <source>
        <dbReference type="PROSITE" id="PS51782"/>
    </source>
</evidence>
<dbReference type="Pfam" id="PF08525">
    <property type="entry name" value="OapA_N"/>
    <property type="match status" value="1"/>
</dbReference>
<proteinExistence type="predicted"/>
<sequence>MNRRHRKKQQVDHFEQLKQRLSSIDFKRINVSLPDRKVARDNIVSFWNRLPKLHRRALSILTPLVFILMLWPSSKGEDNTVQTAPNQRVALDFNATSLSEQSSTAPAKHSLTTNEWQEYTVKQGDTLAQVFRKNQFSMADLNALAKIEGSDKPLSRIKQGQLIRFKLTEEGALDILQVEKSGQSIMFFRLSDGGFGRSK</sequence>
<feature type="domain" description="LysM" evidence="1">
    <location>
        <begin position="117"/>
        <end position="165"/>
    </location>
</feature>
<comment type="caution">
    <text evidence="2">The sequence shown here is derived from an EMBL/GenBank/DDBJ whole genome shotgun (WGS) entry which is preliminary data.</text>
</comment>
<dbReference type="Proteomes" id="UP001139488">
    <property type="component" value="Unassembled WGS sequence"/>
</dbReference>
<accession>A0A9X1WDG0</accession>